<dbReference type="Proteomes" id="UP000218069">
    <property type="component" value="Unassembled WGS sequence"/>
</dbReference>
<evidence type="ECO:0000256" key="1">
    <source>
        <dbReference type="SAM" id="SignalP"/>
    </source>
</evidence>
<accession>A0A240E0H2</accession>
<organism evidence="2 3">
    <name type="scientific">Polynucleobacter meluiroseus</name>
    <dbReference type="NCBI Taxonomy" id="1938814"/>
    <lineage>
        <taxon>Bacteria</taxon>
        <taxon>Pseudomonadati</taxon>
        <taxon>Pseudomonadota</taxon>
        <taxon>Betaproteobacteria</taxon>
        <taxon>Burkholderiales</taxon>
        <taxon>Burkholderiaceae</taxon>
        <taxon>Polynucleobacter</taxon>
    </lineage>
</organism>
<reference evidence="3" key="1">
    <citation type="submission" date="2017-08" db="EMBL/GenBank/DDBJ databases">
        <authorList>
            <person name="Varghese N."/>
            <person name="Submissions S."/>
        </authorList>
    </citation>
    <scope>NUCLEOTIDE SEQUENCE [LARGE SCALE GENOMIC DNA]</scope>
    <source>
        <strain evidence="3">AP-Melu-1000-B4</strain>
    </source>
</reference>
<feature type="chain" id="PRO_5012512163" description="Lipoprotein" evidence="1">
    <location>
        <begin position="26"/>
        <end position="130"/>
    </location>
</feature>
<dbReference type="EMBL" id="OANS01000003">
    <property type="protein sequence ID" value="SNX28753.1"/>
    <property type="molecule type" value="Genomic_DNA"/>
</dbReference>
<name>A0A240E0H2_9BURK</name>
<dbReference type="AlphaFoldDB" id="A0A240E0H2"/>
<sequence>MRRLISLLVLVGILLIQGCSTLADARKAEGEGVKKTYPVSYEKTWNACNTALNKLKLEIASENREKGYILAQRGMTLGSYGENVAVFVRKKTDNETNVEVVSKKSMATNIFAPDWTEDVFKEIDIALKNQ</sequence>
<keyword evidence="3" id="KW-1185">Reference proteome</keyword>
<proteinExistence type="predicted"/>
<evidence type="ECO:0000313" key="2">
    <source>
        <dbReference type="EMBL" id="SNX28753.1"/>
    </source>
</evidence>
<feature type="signal peptide" evidence="1">
    <location>
        <begin position="1"/>
        <end position="25"/>
    </location>
</feature>
<dbReference type="RefSeq" id="WP_096673145.1">
    <property type="nucleotide sequence ID" value="NZ_OANS01000003.1"/>
</dbReference>
<dbReference type="PROSITE" id="PS51257">
    <property type="entry name" value="PROKAR_LIPOPROTEIN"/>
    <property type="match status" value="1"/>
</dbReference>
<evidence type="ECO:0000313" key="3">
    <source>
        <dbReference type="Proteomes" id="UP000218069"/>
    </source>
</evidence>
<dbReference type="OrthoDB" id="1412847at2"/>
<gene>
    <name evidence="2" type="ORF">SAMN06295945_1100</name>
</gene>
<evidence type="ECO:0008006" key="4">
    <source>
        <dbReference type="Google" id="ProtNLM"/>
    </source>
</evidence>
<protein>
    <recommendedName>
        <fullName evidence="4">Lipoprotein</fullName>
    </recommendedName>
</protein>
<keyword evidence="1" id="KW-0732">Signal</keyword>